<keyword evidence="1" id="KW-0732">Signal</keyword>
<sequence>MFRRFFAGLMVLTLAFPLHAAPSDDVLDALELDQLLDIMREEGVLYGSEMATDLFAGGENARWQGILEEIYDTSKMDQLVRRNFGEVLGDTDTAGILNFFESDLGKRAVSLELSARRAMIDDSVEEAARGSYHTAEDRVLDRVTDFIQANDLIEANVTGALNASFQFYRGMVDGGGFEMSESEILSDVWAQEAETRKDTEEWIYGFLMMAYGPLEDGDLEKYTAFSASPEGRALNRALFAGFNAMYDEISYALGLAAAQQLQGLDL</sequence>
<name>A0A238K8H8_9RHOB</name>
<evidence type="ECO:0000313" key="3">
    <source>
        <dbReference type="EMBL" id="SMX38754.1"/>
    </source>
</evidence>
<organism evidence="3 4">
    <name type="scientific">Pelagimonas varians</name>
    <dbReference type="NCBI Taxonomy" id="696760"/>
    <lineage>
        <taxon>Bacteria</taxon>
        <taxon>Pseudomonadati</taxon>
        <taxon>Pseudomonadota</taxon>
        <taxon>Alphaproteobacteria</taxon>
        <taxon>Rhodobacterales</taxon>
        <taxon>Roseobacteraceae</taxon>
        <taxon>Pelagimonas</taxon>
    </lineage>
</organism>
<feature type="domain" description="DUF2059" evidence="2">
    <location>
        <begin position="75"/>
        <end position="129"/>
    </location>
</feature>
<feature type="signal peptide" evidence="1">
    <location>
        <begin position="1"/>
        <end position="20"/>
    </location>
</feature>
<gene>
    <name evidence="3" type="ORF">PEV8663_01524</name>
</gene>
<dbReference type="Proteomes" id="UP000220836">
    <property type="component" value="Unassembled WGS sequence"/>
</dbReference>
<reference evidence="3 4" key="1">
    <citation type="submission" date="2017-05" db="EMBL/GenBank/DDBJ databases">
        <authorList>
            <person name="Song R."/>
            <person name="Chenine A.L."/>
            <person name="Ruprecht R.M."/>
        </authorList>
    </citation>
    <scope>NUCLEOTIDE SEQUENCE [LARGE SCALE GENOMIC DNA]</scope>
    <source>
        <strain evidence="3 4">CECT 8663</strain>
    </source>
</reference>
<dbReference type="RefSeq" id="WP_097804029.1">
    <property type="nucleotide sequence ID" value="NZ_FXYH01000004.1"/>
</dbReference>
<evidence type="ECO:0000256" key="1">
    <source>
        <dbReference type="SAM" id="SignalP"/>
    </source>
</evidence>
<evidence type="ECO:0000259" key="2">
    <source>
        <dbReference type="Pfam" id="PF09832"/>
    </source>
</evidence>
<dbReference type="EMBL" id="FXYH01000004">
    <property type="protein sequence ID" value="SMX38754.1"/>
    <property type="molecule type" value="Genomic_DNA"/>
</dbReference>
<accession>A0A238K8H8</accession>
<dbReference type="AlphaFoldDB" id="A0A238K8H8"/>
<evidence type="ECO:0000313" key="4">
    <source>
        <dbReference type="Proteomes" id="UP000220836"/>
    </source>
</evidence>
<dbReference type="Pfam" id="PF09832">
    <property type="entry name" value="DUF2059"/>
    <property type="match status" value="1"/>
</dbReference>
<feature type="chain" id="PRO_5013167314" description="DUF2059 domain-containing protein" evidence="1">
    <location>
        <begin position="21"/>
        <end position="266"/>
    </location>
</feature>
<keyword evidence="4" id="KW-1185">Reference proteome</keyword>
<dbReference type="OrthoDB" id="7841298at2"/>
<proteinExistence type="predicted"/>
<dbReference type="InterPro" id="IPR018637">
    <property type="entry name" value="DUF2059"/>
</dbReference>
<protein>
    <recommendedName>
        <fullName evidence="2">DUF2059 domain-containing protein</fullName>
    </recommendedName>
</protein>